<dbReference type="AlphaFoldDB" id="A0A344PH89"/>
<dbReference type="Pfam" id="PF13619">
    <property type="entry name" value="KTSC"/>
    <property type="match status" value="1"/>
</dbReference>
<gene>
    <name evidence="2" type="ORF">DRW48_02710</name>
</gene>
<evidence type="ECO:0000313" key="3">
    <source>
        <dbReference type="Proteomes" id="UP000252023"/>
    </source>
</evidence>
<proteinExistence type="predicted"/>
<reference evidence="3" key="1">
    <citation type="submission" date="2018-07" db="EMBL/GenBank/DDBJ databases">
        <title>Genome sequencing of Paracoccus sp. SC2-6.</title>
        <authorList>
            <person name="Heo J."/>
            <person name="Kim S.-J."/>
            <person name="Kwon S.-W."/>
        </authorList>
    </citation>
    <scope>NUCLEOTIDE SEQUENCE [LARGE SCALE GENOMIC DNA]</scope>
    <source>
        <strain evidence="3">SC2-6</strain>
    </source>
</reference>
<dbReference type="KEGG" id="pars:DRW48_02710"/>
<protein>
    <submittedName>
        <fullName evidence="2">KTSC domain-containing protein</fullName>
    </submittedName>
</protein>
<dbReference type="EMBL" id="CP030918">
    <property type="protein sequence ID" value="AXC48744.1"/>
    <property type="molecule type" value="Genomic_DNA"/>
</dbReference>
<dbReference type="InterPro" id="IPR025309">
    <property type="entry name" value="KTSC_dom"/>
</dbReference>
<accession>A0A344PH89</accession>
<feature type="domain" description="KTSC" evidence="1">
    <location>
        <begin position="6"/>
        <end position="60"/>
    </location>
</feature>
<evidence type="ECO:0000259" key="1">
    <source>
        <dbReference type="Pfam" id="PF13619"/>
    </source>
</evidence>
<dbReference type="OrthoDB" id="8450910at2"/>
<evidence type="ECO:0000313" key="2">
    <source>
        <dbReference type="EMBL" id="AXC48744.1"/>
    </source>
</evidence>
<dbReference type="Proteomes" id="UP000252023">
    <property type="component" value="Chromosome"/>
</dbReference>
<keyword evidence="3" id="KW-1185">Reference proteome</keyword>
<dbReference type="RefSeq" id="WP_114075063.1">
    <property type="nucleotide sequence ID" value="NZ_CP030918.1"/>
</dbReference>
<sequence>MPVLDSSAILQAEWADGRLVLWFPDGDRYAYRDVPEKVYHALLAAGSAGAFFSQHIRDAYPAQRIGRG</sequence>
<organism evidence="2 3">
    <name type="scientific">Paracoccus suum</name>
    <dbReference type="NCBI Taxonomy" id="2259340"/>
    <lineage>
        <taxon>Bacteria</taxon>
        <taxon>Pseudomonadati</taxon>
        <taxon>Pseudomonadota</taxon>
        <taxon>Alphaproteobacteria</taxon>
        <taxon>Rhodobacterales</taxon>
        <taxon>Paracoccaceae</taxon>
        <taxon>Paracoccus</taxon>
    </lineage>
</organism>
<name>A0A344PH89_9RHOB</name>